<dbReference type="PANTHER" id="PTHR30520">
    <property type="entry name" value="FORMATE TRANSPORTER-RELATED"/>
    <property type="match status" value="1"/>
</dbReference>
<sequence>MSSLPSTKLFPYQSHLPFHVHSTPSSGTATPVNVMPTTFASIPYQQTPYIIHTPNNAYTPAESLEIVSRMGVKKANMRIDKSFLSAVSAGMILAFACATLISTNTSPWYQENAPGLIRTFAALVFPYGLVIVQMTNSDLCTGSFMYTTVAMLHRRLSVLRMLRHWCVTFVGNLVGSLFVCCVIVGYGGLFDGELYREESLHFAYKKQVTPEWYQIFLRGIGANWLVCLACFLGCSGRDYVSKVVGIWWPTFAFVSLSFDHVVANMFLIPNAIFHGSPDITVGLYVWKGVIPALLGNIMGGGVFVGVLYWFLQLQGQDEVAIDGHCYHPMTKASRDLSTWVRRSERKETPEGKEDV</sequence>
<protein>
    <recommendedName>
        <fullName evidence="10">Formate/nitrite transporter</fullName>
    </recommendedName>
</protein>
<comment type="subcellular location">
    <subcellularLocation>
        <location evidence="1">Membrane</location>
        <topology evidence="1">Multi-pass membrane protein</topology>
    </subcellularLocation>
</comment>
<evidence type="ECO:0000256" key="6">
    <source>
        <dbReference type="ARBA" id="ARBA00049660"/>
    </source>
</evidence>
<dbReference type="EMBL" id="MU006229">
    <property type="protein sequence ID" value="KAF2824920.1"/>
    <property type="molecule type" value="Genomic_DNA"/>
</dbReference>
<dbReference type="FunFam" id="1.20.1080.10:FF:000011">
    <property type="entry name" value="Formate family transporter"/>
    <property type="match status" value="1"/>
</dbReference>
<evidence type="ECO:0000256" key="3">
    <source>
        <dbReference type="ARBA" id="ARBA00022692"/>
    </source>
</evidence>
<feature type="transmembrane region" description="Helical" evidence="7">
    <location>
        <begin position="83"/>
        <end position="103"/>
    </location>
</feature>
<name>A0A6A6ZV27_9PLEO</name>
<accession>A0A6A6ZV27</accession>
<dbReference type="Pfam" id="PF01226">
    <property type="entry name" value="Form_Nir_trans"/>
    <property type="match status" value="1"/>
</dbReference>
<evidence type="ECO:0000256" key="2">
    <source>
        <dbReference type="ARBA" id="ARBA00022448"/>
    </source>
</evidence>
<organism evidence="8 9">
    <name type="scientific">Ophiobolus disseminans</name>
    <dbReference type="NCBI Taxonomy" id="1469910"/>
    <lineage>
        <taxon>Eukaryota</taxon>
        <taxon>Fungi</taxon>
        <taxon>Dikarya</taxon>
        <taxon>Ascomycota</taxon>
        <taxon>Pezizomycotina</taxon>
        <taxon>Dothideomycetes</taxon>
        <taxon>Pleosporomycetidae</taxon>
        <taxon>Pleosporales</taxon>
        <taxon>Pleosporineae</taxon>
        <taxon>Phaeosphaeriaceae</taxon>
        <taxon>Ophiobolus</taxon>
    </lineage>
</organism>
<dbReference type="GO" id="GO:0005886">
    <property type="term" value="C:plasma membrane"/>
    <property type="evidence" value="ECO:0007669"/>
    <property type="project" value="TreeGrafter"/>
</dbReference>
<dbReference type="Proteomes" id="UP000799424">
    <property type="component" value="Unassembled WGS sequence"/>
</dbReference>
<gene>
    <name evidence="8" type="ORF">CC86DRAFT_420296</name>
</gene>
<evidence type="ECO:0000313" key="9">
    <source>
        <dbReference type="Proteomes" id="UP000799424"/>
    </source>
</evidence>
<feature type="transmembrane region" description="Helical" evidence="7">
    <location>
        <begin position="246"/>
        <end position="268"/>
    </location>
</feature>
<evidence type="ECO:0008006" key="10">
    <source>
        <dbReference type="Google" id="ProtNLM"/>
    </source>
</evidence>
<evidence type="ECO:0000256" key="1">
    <source>
        <dbReference type="ARBA" id="ARBA00004141"/>
    </source>
</evidence>
<feature type="transmembrane region" description="Helical" evidence="7">
    <location>
        <begin position="288"/>
        <end position="311"/>
    </location>
</feature>
<dbReference type="GO" id="GO:0015707">
    <property type="term" value="P:nitrite transport"/>
    <property type="evidence" value="ECO:0007669"/>
    <property type="project" value="TreeGrafter"/>
</dbReference>
<dbReference type="Gene3D" id="1.20.1080.10">
    <property type="entry name" value="Glycerol uptake facilitator protein"/>
    <property type="match status" value="1"/>
</dbReference>
<evidence type="ECO:0000256" key="7">
    <source>
        <dbReference type="SAM" id="Phobius"/>
    </source>
</evidence>
<dbReference type="AlphaFoldDB" id="A0A6A6ZV27"/>
<dbReference type="PROSITE" id="PS01006">
    <property type="entry name" value="FORMATE_NITRITE_TP_2"/>
    <property type="match status" value="1"/>
</dbReference>
<feature type="transmembrane region" description="Helical" evidence="7">
    <location>
        <begin position="165"/>
        <end position="189"/>
    </location>
</feature>
<keyword evidence="3 7" id="KW-0812">Transmembrane</keyword>
<keyword evidence="4 7" id="KW-1133">Transmembrane helix</keyword>
<feature type="transmembrane region" description="Helical" evidence="7">
    <location>
        <begin position="215"/>
        <end position="234"/>
    </location>
</feature>
<comment type="similarity">
    <text evidence="6">Belongs to the FNT transporter (TC 1.A.16) family.</text>
</comment>
<feature type="transmembrane region" description="Helical" evidence="7">
    <location>
        <begin position="115"/>
        <end position="135"/>
    </location>
</feature>
<keyword evidence="9" id="KW-1185">Reference proteome</keyword>
<dbReference type="InterPro" id="IPR000292">
    <property type="entry name" value="For/NO2_transpt"/>
</dbReference>
<dbReference type="InterPro" id="IPR024002">
    <property type="entry name" value="For/NO2_transpt_CS"/>
</dbReference>
<proteinExistence type="inferred from homology"/>
<dbReference type="PANTHER" id="PTHR30520:SF6">
    <property type="entry name" value="FORMATE_NITRATE FAMILY TRANSPORTER (EUROFUNG)"/>
    <property type="match status" value="1"/>
</dbReference>
<keyword evidence="2" id="KW-0813">Transport</keyword>
<dbReference type="GO" id="GO:0015513">
    <property type="term" value="F:high-affinity secondary active nitrite transmembrane transporter activity"/>
    <property type="evidence" value="ECO:0007669"/>
    <property type="project" value="TreeGrafter"/>
</dbReference>
<dbReference type="OrthoDB" id="4829at2759"/>
<evidence type="ECO:0000256" key="4">
    <source>
        <dbReference type="ARBA" id="ARBA00022989"/>
    </source>
</evidence>
<dbReference type="InterPro" id="IPR023271">
    <property type="entry name" value="Aquaporin-like"/>
</dbReference>
<evidence type="ECO:0000313" key="8">
    <source>
        <dbReference type="EMBL" id="KAF2824920.1"/>
    </source>
</evidence>
<evidence type="ECO:0000256" key="5">
    <source>
        <dbReference type="ARBA" id="ARBA00023136"/>
    </source>
</evidence>
<reference evidence="8" key="1">
    <citation type="journal article" date="2020" name="Stud. Mycol.">
        <title>101 Dothideomycetes genomes: a test case for predicting lifestyles and emergence of pathogens.</title>
        <authorList>
            <person name="Haridas S."/>
            <person name="Albert R."/>
            <person name="Binder M."/>
            <person name="Bloem J."/>
            <person name="Labutti K."/>
            <person name="Salamov A."/>
            <person name="Andreopoulos B."/>
            <person name="Baker S."/>
            <person name="Barry K."/>
            <person name="Bills G."/>
            <person name="Bluhm B."/>
            <person name="Cannon C."/>
            <person name="Castanera R."/>
            <person name="Culley D."/>
            <person name="Daum C."/>
            <person name="Ezra D."/>
            <person name="Gonzalez J."/>
            <person name="Henrissat B."/>
            <person name="Kuo A."/>
            <person name="Liang C."/>
            <person name="Lipzen A."/>
            <person name="Lutzoni F."/>
            <person name="Magnuson J."/>
            <person name="Mondo S."/>
            <person name="Nolan M."/>
            <person name="Ohm R."/>
            <person name="Pangilinan J."/>
            <person name="Park H.-J."/>
            <person name="Ramirez L."/>
            <person name="Alfaro M."/>
            <person name="Sun H."/>
            <person name="Tritt A."/>
            <person name="Yoshinaga Y."/>
            <person name="Zwiers L.-H."/>
            <person name="Turgeon B."/>
            <person name="Goodwin S."/>
            <person name="Spatafora J."/>
            <person name="Crous P."/>
            <person name="Grigoriev I."/>
        </authorList>
    </citation>
    <scope>NUCLEOTIDE SEQUENCE</scope>
    <source>
        <strain evidence="8">CBS 113818</strain>
    </source>
</reference>
<keyword evidence="5 7" id="KW-0472">Membrane</keyword>